<dbReference type="InterPro" id="IPR004358">
    <property type="entry name" value="Sig_transdc_His_kin-like_C"/>
</dbReference>
<accession>A0A1W1CMD1</accession>
<dbReference type="SMART" id="SM00388">
    <property type="entry name" value="HisKA"/>
    <property type="match status" value="1"/>
</dbReference>
<protein>
    <recommendedName>
        <fullName evidence="2">histidine kinase</fullName>
        <ecNumber evidence="2">2.7.13.3</ecNumber>
    </recommendedName>
</protein>
<dbReference type="Gene3D" id="3.30.565.10">
    <property type="entry name" value="Histidine kinase-like ATPase, C-terminal domain"/>
    <property type="match status" value="1"/>
</dbReference>
<dbReference type="GO" id="GO:0005886">
    <property type="term" value="C:plasma membrane"/>
    <property type="evidence" value="ECO:0007669"/>
    <property type="project" value="TreeGrafter"/>
</dbReference>
<feature type="domain" description="Histidine kinase" evidence="8">
    <location>
        <begin position="173"/>
        <end position="371"/>
    </location>
</feature>
<keyword evidence="4" id="KW-0808">Transferase</keyword>
<organism evidence="9">
    <name type="scientific">hydrothermal vent metagenome</name>
    <dbReference type="NCBI Taxonomy" id="652676"/>
    <lineage>
        <taxon>unclassified sequences</taxon>
        <taxon>metagenomes</taxon>
        <taxon>ecological metagenomes</taxon>
    </lineage>
</organism>
<keyword evidence="5 9" id="KW-0418">Kinase</keyword>
<evidence type="ECO:0000256" key="7">
    <source>
        <dbReference type="SAM" id="Phobius"/>
    </source>
</evidence>
<dbReference type="PRINTS" id="PR00344">
    <property type="entry name" value="BCTRLSENSOR"/>
</dbReference>
<feature type="transmembrane region" description="Helical" evidence="7">
    <location>
        <begin position="12"/>
        <end position="32"/>
    </location>
</feature>
<evidence type="ECO:0000259" key="8">
    <source>
        <dbReference type="PROSITE" id="PS50109"/>
    </source>
</evidence>
<keyword evidence="6" id="KW-0902">Two-component regulatory system</keyword>
<dbReference type="InterPro" id="IPR003594">
    <property type="entry name" value="HATPase_dom"/>
</dbReference>
<evidence type="ECO:0000256" key="5">
    <source>
        <dbReference type="ARBA" id="ARBA00022777"/>
    </source>
</evidence>
<dbReference type="InterPro" id="IPR036890">
    <property type="entry name" value="HATPase_C_sf"/>
</dbReference>
<reference evidence="9" key="1">
    <citation type="submission" date="2016-10" db="EMBL/GenBank/DDBJ databases">
        <authorList>
            <person name="de Groot N.N."/>
        </authorList>
    </citation>
    <scope>NUCLEOTIDE SEQUENCE</scope>
</reference>
<keyword evidence="7" id="KW-0812">Transmembrane</keyword>
<dbReference type="SUPFAM" id="SSF47384">
    <property type="entry name" value="Homodimeric domain of signal transducing histidine kinase"/>
    <property type="match status" value="1"/>
</dbReference>
<evidence type="ECO:0000256" key="6">
    <source>
        <dbReference type="ARBA" id="ARBA00023012"/>
    </source>
</evidence>
<name>A0A1W1CMD1_9ZZZZ</name>
<dbReference type="GO" id="GO:0000155">
    <property type="term" value="F:phosphorelay sensor kinase activity"/>
    <property type="evidence" value="ECO:0007669"/>
    <property type="project" value="InterPro"/>
</dbReference>
<proteinExistence type="predicted"/>
<dbReference type="PROSITE" id="PS50109">
    <property type="entry name" value="HIS_KIN"/>
    <property type="match status" value="1"/>
</dbReference>
<dbReference type="GO" id="GO:0004721">
    <property type="term" value="F:phosphoprotein phosphatase activity"/>
    <property type="evidence" value="ECO:0007669"/>
    <property type="project" value="TreeGrafter"/>
</dbReference>
<dbReference type="Gene3D" id="1.10.287.130">
    <property type="match status" value="1"/>
</dbReference>
<evidence type="ECO:0000256" key="2">
    <source>
        <dbReference type="ARBA" id="ARBA00012438"/>
    </source>
</evidence>
<keyword evidence="3" id="KW-0597">Phosphoprotein</keyword>
<feature type="transmembrane region" description="Helical" evidence="7">
    <location>
        <begin position="138"/>
        <end position="157"/>
    </location>
</feature>
<dbReference type="SMART" id="SM00387">
    <property type="entry name" value="HATPase_c"/>
    <property type="match status" value="1"/>
</dbReference>
<dbReference type="InterPro" id="IPR036097">
    <property type="entry name" value="HisK_dim/P_sf"/>
</dbReference>
<dbReference type="AlphaFoldDB" id="A0A1W1CMD1"/>
<dbReference type="PANTHER" id="PTHR45453">
    <property type="entry name" value="PHOSPHATE REGULON SENSOR PROTEIN PHOR"/>
    <property type="match status" value="1"/>
</dbReference>
<dbReference type="GO" id="GO:0016036">
    <property type="term" value="P:cellular response to phosphate starvation"/>
    <property type="evidence" value="ECO:0007669"/>
    <property type="project" value="TreeGrafter"/>
</dbReference>
<dbReference type="InterPro" id="IPR003661">
    <property type="entry name" value="HisK_dim/P_dom"/>
</dbReference>
<dbReference type="InterPro" id="IPR050351">
    <property type="entry name" value="BphY/WalK/GraS-like"/>
</dbReference>
<dbReference type="InterPro" id="IPR005467">
    <property type="entry name" value="His_kinase_dom"/>
</dbReference>
<evidence type="ECO:0000313" key="9">
    <source>
        <dbReference type="EMBL" id="SFV66934.1"/>
    </source>
</evidence>
<dbReference type="Pfam" id="PF02518">
    <property type="entry name" value="HATPase_c"/>
    <property type="match status" value="1"/>
</dbReference>
<dbReference type="EC" id="2.7.13.3" evidence="2"/>
<keyword evidence="7" id="KW-1133">Transmembrane helix</keyword>
<evidence type="ECO:0000256" key="3">
    <source>
        <dbReference type="ARBA" id="ARBA00022553"/>
    </source>
</evidence>
<dbReference type="SUPFAM" id="SSF55874">
    <property type="entry name" value="ATPase domain of HSP90 chaperone/DNA topoisomerase II/histidine kinase"/>
    <property type="match status" value="1"/>
</dbReference>
<evidence type="ECO:0000256" key="1">
    <source>
        <dbReference type="ARBA" id="ARBA00000085"/>
    </source>
</evidence>
<dbReference type="CDD" id="cd00082">
    <property type="entry name" value="HisKA"/>
    <property type="match status" value="1"/>
</dbReference>
<gene>
    <name evidence="9" type="ORF">MNB_SM-4-1269</name>
</gene>
<keyword evidence="7" id="KW-0472">Membrane</keyword>
<dbReference type="PANTHER" id="PTHR45453:SF1">
    <property type="entry name" value="PHOSPHATE REGULON SENSOR PROTEIN PHOR"/>
    <property type="match status" value="1"/>
</dbReference>
<sequence length="371" mass="42037">MNDLEKHSFYSFLTIYLVSSLFFVLLSSFWYYSSLKASLENETYYKLTHLADSISGKIINAQMKGIKLTLPSEEGYGYMLVPVHEKEAYEVGYFEKNGYKILVSASPQEHLNVEYVVVKTQRYFKALDKLKSDVATRAGLVFLAIFFISFVLAKLFMRPVHKRIEQIEEFIQDVSHELNTPITALKMSASRAIKKEVYDKKILTNISISTKQLETIYNSLTYLNFSDKQEESTEVALGDVVKRVVKYYSELSNAKGVEVKVDIQKTSLHIIESRAELLISNLLSNAIKYSMPESTIYISLKEGLFVIKDEGVGIAKDKLDAIFEMYSRDSQIAGGFGVGLSIVKQICDTYNIEVSVTSVLGEGSEFKLMIK</sequence>
<dbReference type="EMBL" id="FPHF01000092">
    <property type="protein sequence ID" value="SFV66934.1"/>
    <property type="molecule type" value="Genomic_DNA"/>
</dbReference>
<comment type="catalytic activity">
    <reaction evidence="1">
        <text>ATP + protein L-histidine = ADP + protein N-phospho-L-histidine.</text>
        <dbReference type="EC" id="2.7.13.3"/>
    </reaction>
</comment>
<evidence type="ECO:0000256" key="4">
    <source>
        <dbReference type="ARBA" id="ARBA00022679"/>
    </source>
</evidence>
<dbReference type="Pfam" id="PF00512">
    <property type="entry name" value="HisKA"/>
    <property type="match status" value="1"/>
</dbReference>